<dbReference type="SUPFAM" id="SSF101801">
    <property type="entry name" value="Surface presentation of antigens (SPOA)"/>
    <property type="match status" value="1"/>
</dbReference>
<dbReference type="GO" id="GO:0003774">
    <property type="term" value="F:cytoskeletal motor activity"/>
    <property type="evidence" value="ECO:0007669"/>
    <property type="project" value="UniProtKB-UniRule"/>
</dbReference>
<dbReference type="PANTHER" id="PTHR43484">
    <property type="match status" value="1"/>
</dbReference>
<feature type="domain" description="Flagellar motor switch protein FliN-like C-terminal" evidence="8">
    <location>
        <begin position="64"/>
        <end position="136"/>
    </location>
</feature>
<keyword evidence="5 7" id="KW-0283">Flagellar rotation</keyword>
<dbReference type="NCBIfam" id="TIGR02480">
    <property type="entry name" value="fliN"/>
    <property type="match status" value="1"/>
</dbReference>
<evidence type="ECO:0000256" key="6">
    <source>
        <dbReference type="ARBA" id="ARBA00023136"/>
    </source>
</evidence>
<keyword evidence="9" id="KW-0969">Cilium</keyword>
<dbReference type="InterPro" id="IPR001543">
    <property type="entry name" value="FliN-like_C"/>
</dbReference>
<evidence type="ECO:0000313" key="9">
    <source>
        <dbReference type="EMBL" id="MBB3935581.1"/>
    </source>
</evidence>
<dbReference type="PRINTS" id="PR00956">
    <property type="entry name" value="FLGMOTORFLIN"/>
</dbReference>
<evidence type="ECO:0000259" key="8">
    <source>
        <dbReference type="Pfam" id="PF01052"/>
    </source>
</evidence>
<dbReference type="GO" id="GO:0071973">
    <property type="term" value="P:bacterial-type flagellum-dependent cell motility"/>
    <property type="evidence" value="ECO:0007669"/>
    <property type="project" value="UniProtKB-UniRule"/>
</dbReference>
<dbReference type="GO" id="GO:0006935">
    <property type="term" value="P:chemotaxis"/>
    <property type="evidence" value="ECO:0007669"/>
    <property type="project" value="UniProtKB-KW"/>
</dbReference>
<keyword evidence="9" id="KW-0282">Flagellum</keyword>
<evidence type="ECO:0000256" key="7">
    <source>
        <dbReference type="RuleBase" id="RU362074"/>
    </source>
</evidence>
<sequence length="148" mass="15982">MQNETMELETETQFGGQFGAMDNGFEMDEVVEDAEDGHHMGHGMSFADVEEEPVADVTPNLDVIMNIPVTMQVVLGSTVMPVANLMKLGRGAVVKLDTNISDPVDLIVNGRIVARGEVVVLENEESRFGITLTEIVAPTARQPRAKGA</sequence>
<evidence type="ECO:0000256" key="3">
    <source>
        <dbReference type="ARBA" id="ARBA00022475"/>
    </source>
</evidence>
<proteinExistence type="inferred from homology"/>
<gene>
    <name evidence="9" type="ORF">GGR05_001725</name>
</gene>
<dbReference type="Proteomes" id="UP000531216">
    <property type="component" value="Unassembled WGS sequence"/>
</dbReference>
<dbReference type="InterPro" id="IPR001172">
    <property type="entry name" value="FliN_T3SS_HrcQb"/>
</dbReference>
<evidence type="ECO:0000256" key="4">
    <source>
        <dbReference type="ARBA" id="ARBA00022500"/>
    </source>
</evidence>
<reference evidence="9 10" key="1">
    <citation type="submission" date="2020-08" db="EMBL/GenBank/DDBJ databases">
        <title>Genomic Encyclopedia of Type Strains, Phase IV (KMG-IV): sequencing the most valuable type-strain genomes for metagenomic binning, comparative biology and taxonomic classification.</title>
        <authorList>
            <person name="Goeker M."/>
        </authorList>
    </citation>
    <scope>NUCLEOTIDE SEQUENCE [LARGE SCALE GENOMIC DNA]</scope>
    <source>
        <strain evidence="9 10">DSM 25024</strain>
    </source>
</reference>
<accession>A0A7W6FU09</accession>
<organism evidence="9 10">
    <name type="scientific">Aureimonas phyllosphaerae</name>
    <dbReference type="NCBI Taxonomy" id="1166078"/>
    <lineage>
        <taxon>Bacteria</taxon>
        <taxon>Pseudomonadati</taxon>
        <taxon>Pseudomonadota</taxon>
        <taxon>Alphaproteobacteria</taxon>
        <taxon>Hyphomicrobiales</taxon>
        <taxon>Aurantimonadaceae</taxon>
        <taxon>Aureimonas</taxon>
    </lineage>
</organism>
<dbReference type="InterPro" id="IPR036429">
    <property type="entry name" value="SpoA-like_sf"/>
</dbReference>
<evidence type="ECO:0000256" key="5">
    <source>
        <dbReference type="ARBA" id="ARBA00022779"/>
    </source>
</evidence>
<comment type="similarity">
    <text evidence="1 7">Belongs to the FliN/MopA/SpaO family.</text>
</comment>
<dbReference type="InterPro" id="IPR012826">
    <property type="entry name" value="FliN"/>
</dbReference>
<evidence type="ECO:0000256" key="2">
    <source>
        <dbReference type="ARBA" id="ARBA00021897"/>
    </source>
</evidence>
<comment type="caution">
    <text evidence="9">The sequence shown here is derived from an EMBL/GenBank/DDBJ whole genome shotgun (WGS) entry which is preliminary data.</text>
</comment>
<keyword evidence="3 7" id="KW-1003">Cell membrane</keyword>
<evidence type="ECO:0000313" key="10">
    <source>
        <dbReference type="Proteomes" id="UP000531216"/>
    </source>
</evidence>
<name>A0A7W6FU09_9HYPH</name>
<keyword evidence="9" id="KW-0966">Cell projection</keyword>
<comment type="function">
    <text evidence="7">FliN is one of three proteins (FliG, FliN, FliM) that form the rotor-mounted switch complex (C ring), located at the base of the basal body. This complex interacts with the CheY and CheZ chemotaxis proteins, in addition to contacting components of the motor that determine the direction of flagellar rotation.</text>
</comment>
<dbReference type="EMBL" id="JACIDO010000003">
    <property type="protein sequence ID" value="MBB3935581.1"/>
    <property type="molecule type" value="Genomic_DNA"/>
</dbReference>
<dbReference type="Pfam" id="PF01052">
    <property type="entry name" value="FliMN_C"/>
    <property type="match status" value="1"/>
</dbReference>
<keyword evidence="4 7" id="KW-0145">Chemotaxis</keyword>
<dbReference type="Gene3D" id="2.30.330.10">
    <property type="entry name" value="SpoA-like"/>
    <property type="match status" value="1"/>
</dbReference>
<keyword evidence="7" id="KW-0975">Bacterial flagellum</keyword>
<dbReference type="GO" id="GO:0005886">
    <property type="term" value="C:plasma membrane"/>
    <property type="evidence" value="ECO:0007669"/>
    <property type="project" value="UniProtKB-SubCell"/>
</dbReference>
<keyword evidence="10" id="KW-1185">Reference proteome</keyword>
<evidence type="ECO:0000256" key="1">
    <source>
        <dbReference type="ARBA" id="ARBA00009226"/>
    </source>
</evidence>
<comment type="subcellular location">
    <subcellularLocation>
        <location evidence="7">Cell membrane</location>
        <topology evidence="7">Peripheral membrane protein</topology>
        <orientation evidence="7">Cytoplasmic side</orientation>
    </subcellularLocation>
    <subcellularLocation>
        <location evidence="7">Bacterial flagellum basal body</location>
    </subcellularLocation>
</comment>
<keyword evidence="6 7" id="KW-0472">Membrane</keyword>
<protein>
    <recommendedName>
        <fullName evidence="2 7">Flagellar motor switch protein FliN</fullName>
    </recommendedName>
</protein>
<dbReference type="GO" id="GO:0009425">
    <property type="term" value="C:bacterial-type flagellum basal body"/>
    <property type="evidence" value="ECO:0007669"/>
    <property type="project" value="UniProtKB-SubCell"/>
</dbReference>
<dbReference type="PANTHER" id="PTHR43484:SF1">
    <property type="entry name" value="FLAGELLAR MOTOR SWITCH PROTEIN FLIN"/>
    <property type="match status" value="1"/>
</dbReference>
<dbReference type="AlphaFoldDB" id="A0A7W6FU09"/>
<dbReference type="InterPro" id="IPR051469">
    <property type="entry name" value="FliN/MopA/SpaO"/>
</dbReference>